<sequence>MKNYFVALGFIFFLFSGLQSVSQNGWTVYDESNTSMLTESYSTIAVDGSGIIWCGSHYSGIYKFDGTNWTWVTNSNSGILSNYIRDIEIGNDNKVWVATSKGLSVFNGVSLTNYDTSNAGFNGVDVYSLGEDNNGKIWLSSSNSSFTSCNITTFDGSIWTNLTGYPSQIDSAEFYDYKFTSTNVAWIGGEVGITKHNGSFSFYPYATTGIWSTQAVAVDSYDNVWAVGFDGILKYNGSSWHVWLNTTDLGFTSSTYYSDMLIDGNILWITCNQGLIKFNMSSETIIEVYDETNSPLTHGCLNAISKDASGNLWLATSIGIIKMNPSQTGINTLNQSEVISTFPNPSTGIFNLKFSESKNYTYKVYSDEGVLVATGKGFDSDFDVDLSAMVDGLYHIVVYDDNSVYKTIKLIKAN</sequence>
<dbReference type="InterPro" id="IPR015943">
    <property type="entry name" value="WD40/YVTN_repeat-like_dom_sf"/>
</dbReference>
<dbReference type="AlphaFoldDB" id="A0A644WRJ0"/>
<protein>
    <recommendedName>
        <fullName evidence="1">Secretion system C-terminal sorting domain-containing protein</fullName>
    </recommendedName>
</protein>
<comment type="caution">
    <text evidence="2">The sequence shown here is derived from an EMBL/GenBank/DDBJ whole genome shotgun (WGS) entry which is preliminary data.</text>
</comment>
<dbReference type="SUPFAM" id="SSF63829">
    <property type="entry name" value="Calcium-dependent phosphotriesterase"/>
    <property type="match status" value="2"/>
</dbReference>
<evidence type="ECO:0000259" key="1">
    <source>
        <dbReference type="Pfam" id="PF18962"/>
    </source>
</evidence>
<dbReference type="InterPro" id="IPR026444">
    <property type="entry name" value="Secre_tail"/>
</dbReference>
<organism evidence="2">
    <name type="scientific">bioreactor metagenome</name>
    <dbReference type="NCBI Taxonomy" id="1076179"/>
    <lineage>
        <taxon>unclassified sequences</taxon>
        <taxon>metagenomes</taxon>
        <taxon>ecological metagenomes</taxon>
    </lineage>
</organism>
<gene>
    <name evidence="2" type="ORF">SDC9_52427</name>
</gene>
<accession>A0A644WRJ0</accession>
<reference evidence="2" key="1">
    <citation type="submission" date="2019-08" db="EMBL/GenBank/DDBJ databases">
        <authorList>
            <person name="Kucharzyk K."/>
            <person name="Murdoch R.W."/>
            <person name="Higgins S."/>
            <person name="Loffler F."/>
        </authorList>
    </citation>
    <scope>NUCLEOTIDE SEQUENCE</scope>
</reference>
<dbReference type="Gene3D" id="2.130.10.10">
    <property type="entry name" value="YVTN repeat-like/Quinoprotein amine dehydrogenase"/>
    <property type="match status" value="2"/>
</dbReference>
<proteinExistence type="predicted"/>
<feature type="domain" description="Secretion system C-terminal sorting" evidence="1">
    <location>
        <begin position="342"/>
        <end position="406"/>
    </location>
</feature>
<dbReference type="EMBL" id="VSSQ01001201">
    <property type="protein sequence ID" value="MPM06131.1"/>
    <property type="molecule type" value="Genomic_DNA"/>
</dbReference>
<dbReference type="Pfam" id="PF18962">
    <property type="entry name" value="Por_Secre_tail"/>
    <property type="match status" value="1"/>
</dbReference>
<evidence type="ECO:0000313" key="2">
    <source>
        <dbReference type="EMBL" id="MPM06131.1"/>
    </source>
</evidence>
<dbReference type="NCBIfam" id="TIGR04183">
    <property type="entry name" value="Por_Secre_tail"/>
    <property type="match status" value="1"/>
</dbReference>
<name>A0A644WRJ0_9ZZZZ</name>